<sequence>MRKTPFSLVYGSEAVLLAEIGLYSCKIEFFKEELNEQVCQEELDTIDEPRFEVAESMACARQSASKHYNAKFKAKLFFVGDWVLRKDEFKGLTHHNKLTPKCEGSV</sequence>
<dbReference type="PANTHER" id="PTHR48475:SF2">
    <property type="entry name" value="RIBONUCLEASE H"/>
    <property type="match status" value="1"/>
</dbReference>
<dbReference type="EMBL" id="PGOL01001504">
    <property type="protein sequence ID" value="PKI57595.1"/>
    <property type="molecule type" value="Genomic_DNA"/>
</dbReference>
<dbReference type="STRING" id="22663.A0A2I0JMT9"/>
<dbReference type="AlphaFoldDB" id="A0A2I0JMT9"/>
<protein>
    <submittedName>
        <fullName evidence="1">Uncharacterized protein</fullName>
    </submittedName>
</protein>
<evidence type="ECO:0000313" key="2">
    <source>
        <dbReference type="Proteomes" id="UP000233551"/>
    </source>
</evidence>
<proteinExistence type="predicted"/>
<gene>
    <name evidence="1" type="ORF">CRG98_022066</name>
</gene>
<dbReference type="PANTHER" id="PTHR48475">
    <property type="entry name" value="RIBONUCLEASE H"/>
    <property type="match status" value="1"/>
</dbReference>
<evidence type="ECO:0000313" key="1">
    <source>
        <dbReference type="EMBL" id="PKI57595.1"/>
    </source>
</evidence>
<comment type="caution">
    <text evidence="1">The sequence shown here is derived from an EMBL/GenBank/DDBJ whole genome shotgun (WGS) entry which is preliminary data.</text>
</comment>
<name>A0A2I0JMT9_PUNGR</name>
<dbReference type="Proteomes" id="UP000233551">
    <property type="component" value="Unassembled WGS sequence"/>
</dbReference>
<organism evidence="1 2">
    <name type="scientific">Punica granatum</name>
    <name type="common">Pomegranate</name>
    <dbReference type="NCBI Taxonomy" id="22663"/>
    <lineage>
        <taxon>Eukaryota</taxon>
        <taxon>Viridiplantae</taxon>
        <taxon>Streptophyta</taxon>
        <taxon>Embryophyta</taxon>
        <taxon>Tracheophyta</taxon>
        <taxon>Spermatophyta</taxon>
        <taxon>Magnoliopsida</taxon>
        <taxon>eudicotyledons</taxon>
        <taxon>Gunneridae</taxon>
        <taxon>Pentapetalae</taxon>
        <taxon>rosids</taxon>
        <taxon>malvids</taxon>
        <taxon>Myrtales</taxon>
        <taxon>Lythraceae</taxon>
        <taxon>Punica</taxon>
    </lineage>
</organism>
<accession>A0A2I0JMT9</accession>
<reference evidence="1 2" key="1">
    <citation type="submission" date="2017-11" db="EMBL/GenBank/DDBJ databases">
        <title>De-novo sequencing of pomegranate (Punica granatum L.) genome.</title>
        <authorList>
            <person name="Akparov Z."/>
            <person name="Amiraslanov A."/>
            <person name="Hajiyeva S."/>
            <person name="Abbasov M."/>
            <person name="Kaur K."/>
            <person name="Hamwieh A."/>
            <person name="Solovyev V."/>
            <person name="Salamov A."/>
            <person name="Braich B."/>
            <person name="Kosarev P."/>
            <person name="Mahmoud A."/>
            <person name="Hajiyev E."/>
            <person name="Babayeva S."/>
            <person name="Izzatullayeva V."/>
            <person name="Mammadov A."/>
            <person name="Mammadov A."/>
            <person name="Sharifova S."/>
            <person name="Ojaghi J."/>
            <person name="Eynullazada K."/>
            <person name="Bayramov B."/>
            <person name="Abdulazimova A."/>
            <person name="Shahmuradov I."/>
        </authorList>
    </citation>
    <scope>NUCLEOTIDE SEQUENCE [LARGE SCALE GENOMIC DNA]</scope>
    <source>
        <strain evidence="2">cv. AG2017</strain>
        <tissue evidence="1">Leaf</tissue>
    </source>
</reference>
<keyword evidence="2" id="KW-1185">Reference proteome</keyword>